<dbReference type="PANTHER" id="PTHR36427:SF3">
    <property type="entry name" value="LARGE RIBOSOMAL SUBUNIT PROTEIN UL1M"/>
    <property type="match status" value="1"/>
</dbReference>
<evidence type="ECO:0000313" key="13">
    <source>
        <dbReference type="Proteomes" id="UP000239867"/>
    </source>
</evidence>
<evidence type="ECO:0000256" key="1">
    <source>
        <dbReference type="ARBA" id="ARBA00010531"/>
    </source>
</evidence>
<keyword evidence="5 10" id="KW-0810">Translation regulation</keyword>
<dbReference type="GO" id="GO:0003735">
    <property type="term" value="F:structural constituent of ribosome"/>
    <property type="evidence" value="ECO:0007669"/>
    <property type="project" value="InterPro"/>
</dbReference>
<evidence type="ECO:0000256" key="11">
    <source>
        <dbReference type="RuleBase" id="RU000659"/>
    </source>
</evidence>
<dbReference type="OrthoDB" id="9803740at2"/>
<dbReference type="PROSITE" id="PS01199">
    <property type="entry name" value="RIBOSOMAL_L1"/>
    <property type="match status" value="1"/>
</dbReference>
<dbReference type="EMBL" id="CP021255">
    <property type="protein sequence ID" value="AVD71903.1"/>
    <property type="molecule type" value="Genomic_DNA"/>
</dbReference>
<keyword evidence="7 10" id="KW-0689">Ribosomal protein</keyword>
<keyword evidence="2 10" id="KW-0678">Repressor</keyword>
<evidence type="ECO:0000256" key="5">
    <source>
        <dbReference type="ARBA" id="ARBA00022845"/>
    </source>
</evidence>
<dbReference type="Gene3D" id="3.30.190.20">
    <property type="match status" value="1"/>
</dbReference>
<evidence type="ECO:0000256" key="6">
    <source>
        <dbReference type="ARBA" id="ARBA00022884"/>
    </source>
</evidence>
<dbReference type="PANTHER" id="PTHR36427">
    <property type="entry name" value="54S RIBOSOMAL PROTEIN L1, MITOCHONDRIAL"/>
    <property type="match status" value="1"/>
</dbReference>
<keyword evidence="4 10" id="KW-0699">rRNA-binding</keyword>
<gene>
    <name evidence="10" type="primary">rplA</name>
    <name evidence="12" type="ORF">CAY53_10810</name>
</gene>
<accession>A0A2L1GQE6</accession>
<comment type="subunit">
    <text evidence="10">Part of the 50S ribosomal subunit.</text>
</comment>
<dbReference type="FunFam" id="3.40.50.790:FF:000001">
    <property type="entry name" value="50S ribosomal protein L1"/>
    <property type="match status" value="1"/>
</dbReference>
<evidence type="ECO:0000256" key="2">
    <source>
        <dbReference type="ARBA" id="ARBA00022491"/>
    </source>
</evidence>
<keyword evidence="13" id="KW-1185">Reference proteome</keyword>
<sequence>MPKHGKLYRNAAAGIERSRLYDLNEAADLVVKLKCARFDESVDIAVRLGVDPRHADQMVRSSVILPHGTGKSARVLVFAKGEKEREALDAGADFAGSDELIARIKEGWLDFDKTIATPDMMGEVGKIGRILGPRNLMPNAKLGTVTFDIARVVAEIKKGKMDFRVDKAGIVHAVVGKVSFGSEKLQENILSLIDRLIQLKPATSKGVYLRAISLSSTMGPGIKIDPLHVRGRIKAA</sequence>
<dbReference type="KEGG" id="deo:CAY53_10810"/>
<comment type="function">
    <text evidence="10">Binds directly to 23S rRNA. The L1 stalk is quite mobile in the ribosome, and is involved in E site tRNA release.</text>
</comment>
<dbReference type="InterPro" id="IPR005878">
    <property type="entry name" value="Ribosom_uL1_bac-type"/>
</dbReference>
<dbReference type="AlphaFoldDB" id="A0A2L1GQE6"/>
<dbReference type="InterPro" id="IPR023674">
    <property type="entry name" value="Ribosomal_uL1-like"/>
</dbReference>
<name>A0A2L1GQE6_9BACT</name>
<evidence type="ECO:0000313" key="12">
    <source>
        <dbReference type="EMBL" id="AVD71903.1"/>
    </source>
</evidence>
<evidence type="ECO:0000256" key="4">
    <source>
        <dbReference type="ARBA" id="ARBA00022730"/>
    </source>
</evidence>
<keyword evidence="8 10" id="KW-0687">Ribonucleoprotein</keyword>
<dbReference type="GO" id="GO:0015934">
    <property type="term" value="C:large ribosomal subunit"/>
    <property type="evidence" value="ECO:0007669"/>
    <property type="project" value="InterPro"/>
</dbReference>
<protein>
    <recommendedName>
        <fullName evidence="9 10">Large ribosomal subunit protein uL1</fullName>
    </recommendedName>
</protein>
<proteinExistence type="inferred from homology"/>
<organism evidence="12 13">
    <name type="scientific">Desulfobulbus oralis</name>
    <dbReference type="NCBI Taxonomy" id="1986146"/>
    <lineage>
        <taxon>Bacteria</taxon>
        <taxon>Pseudomonadati</taxon>
        <taxon>Thermodesulfobacteriota</taxon>
        <taxon>Desulfobulbia</taxon>
        <taxon>Desulfobulbales</taxon>
        <taxon>Desulfobulbaceae</taxon>
        <taxon>Desulfobulbus</taxon>
    </lineage>
</organism>
<dbReference type="InterPro" id="IPR023673">
    <property type="entry name" value="Ribosomal_uL1_CS"/>
</dbReference>
<dbReference type="PIRSF" id="PIRSF002155">
    <property type="entry name" value="Ribosomal_L1"/>
    <property type="match status" value="1"/>
</dbReference>
<dbReference type="GO" id="GO:0006412">
    <property type="term" value="P:translation"/>
    <property type="evidence" value="ECO:0007669"/>
    <property type="project" value="UniProtKB-UniRule"/>
</dbReference>
<comment type="similarity">
    <text evidence="1 10 11">Belongs to the universal ribosomal protein uL1 family.</text>
</comment>
<evidence type="ECO:0000256" key="7">
    <source>
        <dbReference type="ARBA" id="ARBA00022980"/>
    </source>
</evidence>
<dbReference type="GO" id="GO:0006417">
    <property type="term" value="P:regulation of translation"/>
    <property type="evidence" value="ECO:0007669"/>
    <property type="project" value="UniProtKB-KW"/>
</dbReference>
<dbReference type="InterPro" id="IPR002143">
    <property type="entry name" value="Ribosomal_uL1"/>
</dbReference>
<dbReference type="HAMAP" id="MF_01318_B">
    <property type="entry name" value="Ribosomal_uL1_B"/>
    <property type="match status" value="1"/>
</dbReference>
<evidence type="ECO:0000256" key="9">
    <source>
        <dbReference type="ARBA" id="ARBA00035241"/>
    </source>
</evidence>
<dbReference type="NCBIfam" id="TIGR01169">
    <property type="entry name" value="rplA_bact"/>
    <property type="match status" value="1"/>
</dbReference>
<dbReference type="InterPro" id="IPR016095">
    <property type="entry name" value="Ribosomal_uL1_3-a/b-sand"/>
</dbReference>
<dbReference type="Gene3D" id="3.40.50.790">
    <property type="match status" value="1"/>
</dbReference>
<comment type="function">
    <text evidence="10">Protein L1 is also a translational repressor protein, it controls the translation of the L11 operon by binding to its mRNA.</text>
</comment>
<dbReference type="RefSeq" id="WP_104937118.1">
    <property type="nucleotide sequence ID" value="NZ_CP021255.1"/>
</dbReference>
<keyword evidence="6 10" id="KW-0694">RNA-binding</keyword>
<reference evidence="12 13" key="1">
    <citation type="journal article" date="2018" name="MBio">
        <title>Insights into the evolution of host association through the isolation and characterization of a novel human periodontal pathobiont, Desulfobulbus oralis.</title>
        <authorList>
            <person name="Cross K.L."/>
            <person name="Chirania P."/>
            <person name="Xiong W."/>
            <person name="Beall C.J."/>
            <person name="Elkins J.G."/>
            <person name="Giannone R.J."/>
            <person name="Griffen A.L."/>
            <person name="Guss A.M."/>
            <person name="Hettich R.L."/>
            <person name="Joshi S.S."/>
            <person name="Mokrzan E.M."/>
            <person name="Martin R.K."/>
            <person name="Zhulin I.B."/>
            <person name="Leys E.J."/>
            <person name="Podar M."/>
        </authorList>
    </citation>
    <scope>NUCLEOTIDE SEQUENCE [LARGE SCALE GENOMIC DNA]</scope>
    <source>
        <strain evidence="12 13">ORNL</strain>
    </source>
</reference>
<keyword evidence="3 10" id="KW-0820">tRNA-binding</keyword>
<dbReference type="Pfam" id="PF00687">
    <property type="entry name" value="Ribosomal_L1"/>
    <property type="match status" value="1"/>
</dbReference>
<dbReference type="Proteomes" id="UP000239867">
    <property type="component" value="Chromosome"/>
</dbReference>
<dbReference type="GO" id="GO:0019843">
    <property type="term" value="F:rRNA binding"/>
    <property type="evidence" value="ECO:0007669"/>
    <property type="project" value="UniProtKB-UniRule"/>
</dbReference>
<dbReference type="GO" id="GO:0000049">
    <property type="term" value="F:tRNA binding"/>
    <property type="evidence" value="ECO:0007669"/>
    <property type="project" value="UniProtKB-KW"/>
</dbReference>
<evidence type="ECO:0000256" key="3">
    <source>
        <dbReference type="ARBA" id="ARBA00022555"/>
    </source>
</evidence>
<evidence type="ECO:0000256" key="8">
    <source>
        <dbReference type="ARBA" id="ARBA00023274"/>
    </source>
</evidence>
<evidence type="ECO:0000256" key="10">
    <source>
        <dbReference type="HAMAP-Rule" id="MF_01318"/>
    </source>
</evidence>
<dbReference type="CDD" id="cd00403">
    <property type="entry name" value="Ribosomal_L1"/>
    <property type="match status" value="1"/>
</dbReference>
<dbReference type="SUPFAM" id="SSF56808">
    <property type="entry name" value="Ribosomal protein L1"/>
    <property type="match status" value="1"/>
</dbReference>
<dbReference type="InterPro" id="IPR028364">
    <property type="entry name" value="Ribosomal_uL1/biogenesis"/>
</dbReference>